<accession>X1SP14</accession>
<dbReference type="AlphaFoldDB" id="X1SP14"/>
<proteinExistence type="predicted"/>
<organism evidence="1">
    <name type="scientific">marine sediment metagenome</name>
    <dbReference type="NCBI Taxonomy" id="412755"/>
    <lineage>
        <taxon>unclassified sequences</taxon>
        <taxon>metagenomes</taxon>
        <taxon>ecological metagenomes</taxon>
    </lineage>
</organism>
<evidence type="ECO:0000313" key="1">
    <source>
        <dbReference type="EMBL" id="GAI77085.1"/>
    </source>
</evidence>
<protein>
    <submittedName>
        <fullName evidence="1">Uncharacterized protein</fullName>
    </submittedName>
</protein>
<gene>
    <name evidence="1" type="ORF">S12H4_11586</name>
</gene>
<name>X1SP14_9ZZZZ</name>
<feature type="non-terminal residue" evidence="1">
    <location>
        <position position="1"/>
    </location>
</feature>
<dbReference type="EMBL" id="BARW01005246">
    <property type="protein sequence ID" value="GAI77085.1"/>
    <property type="molecule type" value="Genomic_DNA"/>
</dbReference>
<sequence>LESEPTLLYWLSLCSKTANAAGTLKVRDGTDATGKEKLRVTALLFYHLVFNPPIRCAMGLFVEIDTEIADYTVGYLTEEVAEK</sequence>
<comment type="caution">
    <text evidence="1">The sequence shown here is derived from an EMBL/GenBank/DDBJ whole genome shotgun (WGS) entry which is preliminary data.</text>
</comment>
<reference evidence="1" key="1">
    <citation type="journal article" date="2014" name="Front. Microbiol.">
        <title>High frequency of phylogenetically diverse reductive dehalogenase-homologous genes in deep subseafloor sedimentary metagenomes.</title>
        <authorList>
            <person name="Kawai M."/>
            <person name="Futagami T."/>
            <person name="Toyoda A."/>
            <person name="Takaki Y."/>
            <person name="Nishi S."/>
            <person name="Hori S."/>
            <person name="Arai W."/>
            <person name="Tsubouchi T."/>
            <person name="Morono Y."/>
            <person name="Uchiyama I."/>
            <person name="Ito T."/>
            <person name="Fujiyama A."/>
            <person name="Inagaki F."/>
            <person name="Takami H."/>
        </authorList>
    </citation>
    <scope>NUCLEOTIDE SEQUENCE</scope>
    <source>
        <strain evidence="1">Expedition CK06-06</strain>
    </source>
</reference>